<dbReference type="InterPro" id="IPR004821">
    <property type="entry name" value="Cyt_trans-like"/>
</dbReference>
<comment type="function">
    <text evidence="8">Catalyzes the condensation of pantoate with beta-alanine in an ATP-dependent reaction via a pantoyl-adenylate intermediate.</text>
</comment>
<evidence type="ECO:0000256" key="5">
    <source>
        <dbReference type="ARBA" id="ARBA00022741"/>
    </source>
</evidence>
<reference evidence="9 10" key="1">
    <citation type="submission" date="2018-05" db="EMBL/GenBank/DDBJ databases">
        <title>Complete genome sequence of Megasphaera sp. AJH120T, isolated from the ceca of a chicken.</title>
        <authorList>
            <person name="Maki J."/>
            <person name="Looft T."/>
        </authorList>
    </citation>
    <scope>NUCLEOTIDE SEQUENCE [LARGE SCALE GENOMIC DNA]</scope>
    <source>
        <strain evidence="9 10">AJH120</strain>
    </source>
</reference>
<comment type="miscellaneous">
    <text evidence="8">The reaction proceeds by a bi uni uni bi ping pong mechanism.</text>
</comment>
<evidence type="ECO:0000313" key="10">
    <source>
        <dbReference type="Proteomes" id="UP000254337"/>
    </source>
</evidence>
<keyword evidence="4 8" id="KW-0566">Pantothenate biosynthesis</keyword>
<dbReference type="CDD" id="cd00560">
    <property type="entry name" value="PanC"/>
    <property type="match status" value="1"/>
</dbReference>
<dbReference type="Gene3D" id="3.30.1300.10">
    <property type="entry name" value="Pantoate-beta-alanine ligase, C-terminal domain"/>
    <property type="match status" value="1"/>
</dbReference>
<evidence type="ECO:0000256" key="7">
    <source>
        <dbReference type="ARBA" id="ARBA00048258"/>
    </source>
</evidence>
<feature type="binding site" evidence="8">
    <location>
        <position position="154"/>
    </location>
    <ligand>
        <name>(R)-pantoate</name>
        <dbReference type="ChEBI" id="CHEBI:15980"/>
    </ligand>
</feature>
<feature type="binding site" evidence="8">
    <location>
        <begin position="148"/>
        <end position="151"/>
    </location>
    <ligand>
        <name>ATP</name>
        <dbReference type="ChEBI" id="CHEBI:30616"/>
    </ligand>
</feature>
<comment type="pathway">
    <text evidence="1 8">Cofactor biosynthesis; (R)-pantothenate biosynthesis; (R)-pantothenate from (R)-pantoate and beta-alanine: step 1/1.</text>
</comment>
<evidence type="ECO:0000256" key="4">
    <source>
        <dbReference type="ARBA" id="ARBA00022655"/>
    </source>
</evidence>
<dbReference type="NCBIfam" id="TIGR00018">
    <property type="entry name" value="panC"/>
    <property type="match status" value="1"/>
</dbReference>
<dbReference type="SUPFAM" id="SSF52374">
    <property type="entry name" value="Nucleotidylyl transferase"/>
    <property type="match status" value="1"/>
</dbReference>
<sequence length="285" mass="31312">MKIFTTVADMQAFSAALKKEGKCIGLVPTMGALHEGHLTLMRAAKEKCDVVIASVFVNPTQFGPNEDFDAYPRRFEEDCRKLESVGVDAVFHPEPAEMYPEGYCTYVNVDGDITHKLCGAQRPIHFRGVATVVTKLMNITRADEAFFGQKDAQQVVVVRRFVDDLNIPVHINMVPIVREDSGLARSSRNAYLSPAEKEAALVLSRSLRKAKAAYDGGETNAEALKAIVTEEIQSEPMAVIDYVDLFSFPALLPVETVNEPCLLAIAVRIGKTRLIDNIILGDAAK</sequence>
<dbReference type="NCBIfam" id="TIGR00125">
    <property type="entry name" value="cyt_tran_rel"/>
    <property type="match status" value="1"/>
</dbReference>
<dbReference type="HAMAP" id="MF_00158">
    <property type="entry name" value="PanC"/>
    <property type="match status" value="1"/>
</dbReference>
<dbReference type="InterPro" id="IPR042176">
    <property type="entry name" value="Pantoate_ligase_C"/>
</dbReference>
<comment type="catalytic activity">
    <reaction evidence="7 8">
        <text>(R)-pantoate + beta-alanine + ATP = (R)-pantothenate + AMP + diphosphate + H(+)</text>
        <dbReference type="Rhea" id="RHEA:10912"/>
        <dbReference type="ChEBI" id="CHEBI:15378"/>
        <dbReference type="ChEBI" id="CHEBI:15980"/>
        <dbReference type="ChEBI" id="CHEBI:29032"/>
        <dbReference type="ChEBI" id="CHEBI:30616"/>
        <dbReference type="ChEBI" id="CHEBI:33019"/>
        <dbReference type="ChEBI" id="CHEBI:57966"/>
        <dbReference type="ChEBI" id="CHEBI:456215"/>
        <dbReference type="EC" id="6.3.2.1"/>
    </reaction>
</comment>
<keyword evidence="6 8" id="KW-0067">ATP-binding</keyword>
<gene>
    <name evidence="8" type="primary">panC</name>
    <name evidence="9" type="ORF">DKB62_06845</name>
</gene>
<dbReference type="PANTHER" id="PTHR21299">
    <property type="entry name" value="CYTIDYLATE KINASE/PANTOATE-BETA-ALANINE LIGASE"/>
    <property type="match status" value="1"/>
</dbReference>
<dbReference type="FunFam" id="3.30.1300.10:FF:000001">
    <property type="entry name" value="Pantothenate synthetase"/>
    <property type="match status" value="1"/>
</dbReference>
<organism evidence="9 10">
    <name type="scientific">Megasphaera stantonii</name>
    <dbReference type="NCBI Taxonomy" id="2144175"/>
    <lineage>
        <taxon>Bacteria</taxon>
        <taxon>Bacillati</taxon>
        <taxon>Bacillota</taxon>
        <taxon>Negativicutes</taxon>
        <taxon>Veillonellales</taxon>
        <taxon>Veillonellaceae</taxon>
        <taxon>Megasphaera</taxon>
    </lineage>
</organism>
<dbReference type="InterPro" id="IPR003721">
    <property type="entry name" value="Pantoate_ligase"/>
</dbReference>
<dbReference type="EC" id="6.3.2.1" evidence="8"/>
<feature type="active site" description="Proton donor" evidence="8">
    <location>
        <position position="37"/>
    </location>
</feature>
<comment type="similarity">
    <text evidence="2 8">Belongs to the pantothenate synthetase family.</text>
</comment>
<keyword evidence="5 8" id="KW-0547">Nucleotide-binding</keyword>
<dbReference type="Gene3D" id="3.40.50.620">
    <property type="entry name" value="HUPs"/>
    <property type="match status" value="1"/>
</dbReference>
<dbReference type="GO" id="GO:0004592">
    <property type="term" value="F:pantoate-beta-alanine ligase activity"/>
    <property type="evidence" value="ECO:0007669"/>
    <property type="project" value="UniProtKB-UniRule"/>
</dbReference>
<evidence type="ECO:0000256" key="3">
    <source>
        <dbReference type="ARBA" id="ARBA00022598"/>
    </source>
</evidence>
<protein>
    <recommendedName>
        <fullName evidence="8">Pantothenate synthetase</fullName>
        <shortName evidence="8">PS</shortName>
        <ecNumber evidence="8">6.3.2.1</ecNumber>
    </recommendedName>
    <alternativeName>
        <fullName evidence="8">Pantoate--beta-alanine ligase</fullName>
    </alternativeName>
    <alternativeName>
        <fullName evidence="8">Pantoate-activating enzyme</fullName>
    </alternativeName>
</protein>
<feature type="binding site" evidence="8">
    <location>
        <begin position="30"/>
        <end position="37"/>
    </location>
    <ligand>
        <name>ATP</name>
        <dbReference type="ChEBI" id="CHEBI:30616"/>
    </ligand>
</feature>
<dbReference type="GO" id="GO:0005829">
    <property type="term" value="C:cytosol"/>
    <property type="evidence" value="ECO:0007669"/>
    <property type="project" value="TreeGrafter"/>
</dbReference>
<feature type="binding site" evidence="8">
    <location>
        <begin position="185"/>
        <end position="188"/>
    </location>
    <ligand>
        <name>ATP</name>
        <dbReference type="ChEBI" id="CHEBI:30616"/>
    </ligand>
</feature>
<evidence type="ECO:0000256" key="6">
    <source>
        <dbReference type="ARBA" id="ARBA00022840"/>
    </source>
</evidence>
<dbReference type="OrthoDB" id="9773087at2"/>
<evidence type="ECO:0000256" key="8">
    <source>
        <dbReference type="HAMAP-Rule" id="MF_00158"/>
    </source>
</evidence>
<dbReference type="InterPro" id="IPR014729">
    <property type="entry name" value="Rossmann-like_a/b/a_fold"/>
</dbReference>
<evidence type="ECO:0000313" key="9">
    <source>
        <dbReference type="EMBL" id="AXL21298.1"/>
    </source>
</evidence>
<comment type="subcellular location">
    <subcellularLocation>
        <location evidence="8">Cytoplasm</location>
    </subcellularLocation>
</comment>
<feature type="binding site" evidence="8">
    <location>
        <position position="61"/>
    </location>
    <ligand>
        <name>beta-alanine</name>
        <dbReference type="ChEBI" id="CHEBI:57966"/>
    </ligand>
</feature>
<dbReference type="KEGG" id="meg:DKB62_06845"/>
<feature type="binding site" evidence="8">
    <location>
        <position position="61"/>
    </location>
    <ligand>
        <name>(R)-pantoate</name>
        <dbReference type="ChEBI" id="CHEBI:15980"/>
    </ligand>
</feature>
<dbReference type="Proteomes" id="UP000254337">
    <property type="component" value="Chromosome"/>
</dbReference>
<accession>A0A346AZK5</accession>
<dbReference type="GO" id="GO:0015940">
    <property type="term" value="P:pantothenate biosynthetic process"/>
    <property type="evidence" value="ECO:0007669"/>
    <property type="project" value="UniProtKB-UniRule"/>
</dbReference>
<feature type="binding site" evidence="8">
    <location>
        <position position="177"/>
    </location>
    <ligand>
        <name>ATP</name>
        <dbReference type="ChEBI" id="CHEBI:30616"/>
    </ligand>
</feature>
<dbReference type="EMBL" id="CP029462">
    <property type="protein sequence ID" value="AXL21298.1"/>
    <property type="molecule type" value="Genomic_DNA"/>
</dbReference>
<evidence type="ECO:0000256" key="1">
    <source>
        <dbReference type="ARBA" id="ARBA00004990"/>
    </source>
</evidence>
<dbReference type="PANTHER" id="PTHR21299:SF1">
    <property type="entry name" value="PANTOATE--BETA-ALANINE LIGASE"/>
    <property type="match status" value="1"/>
</dbReference>
<proteinExistence type="inferred from homology"/>
<dbReference type="GO" id="GO:0005524">
    <property type="term" value="F:ATP binding"/>
    <property type="evidence" value="ECO:0007669"/>
    <property type="project" value="UniProtKB-KW"/>
</dbReference>
<dbReference type="FunFam" id="3.40.50.620:FF:000013">
    <property type="entry name" value="Pantothenate synthetase"/>
    <property type="match status" value="1"/>
</dbReference>
<dbReference type="UniPathway" id="UPA00028">
    <property type="reaction ID" value="UER00005"/>
</dbReference>
<evidence type="ECO:0000256" key="2">
    <source>
        <dbReference type="ARBA" id="ARBA00009256"/>
    </source>
</evidence>
<dbReference type="RefSeq" id="WP_107196306.1">
    <property type="nucleotide sequence ID" value="NZ_CP029462.1"/>
</dbReference>
<keyword evidence="10" id="KW-1185">Reference proteome</keyword>
<keyword evidence="3 8" id="KW-0436">Ligase</keyword>
<comment type="subunit">
    <text evidence="8">Homodimer.</text>
</comment>
<keyword evidence="8" id="KW-0963">Cytoplasm</keyword>
<name>A0A346AZK5_9FIRM</name>
<dbReference type="Pfam" id="PF02569">
    <property type="entry name" value="Pantoate_ligase"/>
    <property type="match status" value="1"/>
</dbReference>
<dbReference type="AlphaFoldDB" id="A0A346AZK5"/>